<dbReference type="Pfam" id="PF12833">
    <property type="entry name" value="HTH_18"/>
    <property type="match status" value="1"/>
</dbReference>
<dbReference type="PANTHER" id="PTHR46796">
    <property type="entry name" value="HTH-TYPE TRANSCRIPTIONAL ACTIVATOR RHAS-RELATED"/>
    <property type="match status" value="1"/>
</dbReference>
<proteinExistence type="predicted"/>
<keyword evidence="1" id="KW-0805">Transcription regulation</keyword>
<dbReference type="InterPro" id="IPR018062">
    <property type="entry name" value="HTH_AraC-typ_CS"/>
</dbReference>
<evidence type="ECO:0000259" key="4">
    <source>
        <dbReference type="PROSITE" id="PS01124"/>
    </source>
</evidence>
<keyword evidence="2" id="KW-0238">DNA-binding</keyword>
<evidence type="ECO:0000256" key="3">
    <source>
        <dbReference type="ARBA" id="ARBA00023163"/>
    </source>
</evidence>
<evidence type="ECO:0000256" key="2">
    <source>
        <dbReference type="ARBA" id="ARBA00023125"/>
    </source>
</evidence>
<reference evidence="5 6" key="1">
    <citation type="submission" date="2018-06" db="EMBL/GenBank/DDBJ databases">
        <title>Rhizobium wuzhouense sp. nov., isolated from roots of Oryza officinalis.</title>
        <authorList>
            <person name="Yuan T."/>
        </authorList>
    </citation>
    <scope>NUCLEOTIDE SEQUENCE [LARGE SCALE GENOMIC DNA]</scope>
    <source>
        <strain evidence="5 6">W44</strain>
    </source>
</reference>
<accession>A0ABX5NKW7</accession>
<dbReference type="SMART" id="SM00342">
    <property type="entry name" value="HTH_ARAC"/>
    <property type="match status" value="1"/>
</dbReference>
<dbReference type="PROSITE" id="PS00041">
    <property type="entry name" value="HTH_ARAC_FAMILY_1"/>
    <property type="match status" value="1"/>
</dbReference>
<dbReference type="InterPro" id="IPR009057">
    <property type="entry name" value="Homeodomain-like_sf"/>
</dbReference>
<organism evidence="5 6">
    <name type="scientific">Rhizobium wuzhouense</name>
    <dbReference type="NCBI Taxonomy" id="1986026"/>
    <lineage>
        <taxon>Bacteria</taxon>
        <taxon>Pseudomonadati</taxon>
        <taxon>Pseudomonadota</taxon>
        <taxon>Alphaproteobacteria</taxon>
        <taxon>Hyphomicrobiales</taxon>
        <taxon>Rhizobiaceae</taxon>
        <taxon>Rhizobium/Agrobacterium group</taxon>
        <taxon>Rhizobium</taxon>
    </lineage>
</organism>
<dbReference type="Gene3D" id="1.10.10.60">
    <property type="entry name" value="Homeodomain-like"/>
    <property type="match status" value="1"/>
</dbReference>
<name>A0ABX5NKW7_9HYPH</name>
<keyword evidence="3" id="KW-0804">Transcription</keyword>
<sequence length="323" mass="36140">MSLLKKHRIHSEDAFETQTITEAVFRPAEILRFHDTGLFDINGDITSIQDMTLWHMSTQSGYRTRYGCSLQHQIEIHFIETGTFKFTASEDEIEAGAGTAVLLKDTRRVEIVARPGSSKLAFLVPFEQVAPHLHRGYGSVGRGLGAFQSHIGPDTPGIEIIQRIASHLLQGFDPAEASSQDHAASALIHDALIMMFVSLWPKSDAKADEGSALPRHLERAIDWLDRHADQDVSVEQLARRSGASIRTLQNSFRHHLSTTPNAYILQTRLSRVHDELLNGSGDETIEGIASRWGFRHMGYFAARYRALYGESPSDTRRERRGGE</sequence>
<keyword evidence="6" id="KW-1185">Reference proteome</keyword>
<evidence type="ECO:0000313" key="6">
    <source>
        <dbReference type="Proteomes" id="UP000247536"/>
    </source>
</evidence>
<dbReference type="PROSITE" id="PS01124">
    <property type="entry name" value="HTH_ARAC_FAMILY_2"/>
    <property type="match status" value="1"/>
</dbReference>
<gene>
    <name evidence="5" type="ORF">DMY87_21035</name>
</gene>
<dbReference type="SUPFAM" id="SSF46689">
    <property type="entry name" value="Homeodomain-like"/>
    <property type="match status" value="2"/>
</dbReference>
<dbReference type="EMBL" id="QJRY01000009">
    <property type="protein sequence ID" value="PYB70393.1"/>
    <property type="molecule type" value="Genomic_DNA"/>
</dbReference>
<dbReference type="Proteomes" id="UP000247536">
    <property type="component" value="Unassembled WGS sequence"/>
</dbReference>
<dbReference type="InterPro" id="IPR050204">
    <property type="entry name" value="AraC_XylS_family_regulators"/>
</dbReference>
<protein>
    <recommendedName>
        <fullName evidence="4">HTH araC/xylS-type domain-containing protein</fullName>
    </recommendedName>
</protein>
<feature type="domain" description="HTH araC/xylS-type" evidence="4">
    <location>
        <begin position="218"/>
        <end position="318"/>
    </location>
</feature>
<dbReference type="PANTHER" id="PTHR46796:SF12">
    <property type="entry name" value="HTH-TYPE DNA-BINDING TRANSCRIPTIONAL ACTIVATOR EUTR"/>
    <property type="match status" value="1"/>
</dbReference>
<evidence type="ECO:0000256" key="1">
    <source>
        <dbReference type="ARBA" id="ARBA00023015"/>
    </source>
</evidence>
<dbReference type="InterPro" id="IPR018060">
    <property type="entry name" value="HTH_AraC"/>
</dbReference>
<evidence type="ECO:0000313" key="5">
    <source>
        <dbReference type="EMBL" id="PYB70393.1"/>
    </source>
</evidence>
<comment type="caution">
    <text evidence="5">The sequence shown here is derived from an EMBL/GenBank/DDBJ whole genome shotgun (WGS) entry which is preliminary data.</text>
</comment>